<accession>A0A368Y3Z4</accession>
<proteinExistence type="predicted"/>
<dbReference type="InterPro" id="IPR005079">
    <property type="entry name" value="Peptidase_C45_hydrolase"/>
</dbReference>
<dbReference type="AlphaFoldDB" id="A0A368Y3Z4"/>
<dbReference type="Proteomes" id="UP000252585">
    <property type="component" value="Unassembled WGS sequence"/>
</dbReference>
<dbReference type="RefSeq" id="WP_114352017.1">
    <property type="nucleotide sequence ID" value="NZ_QPJJ01000003.1"/>
</dbReference>
<dbReference type="Gene3D" id="3.60.60.10">
    <property type="entry name" value="Penicillin V Acylase, Chain A"/>
    <property type="match status" value="1"/>
</dbReference>
<keyword evidence="2" id="KW-0378">Hydrolase</keyword>
<dbReference type="Pfam" id="PF03417">
    <property type="entry name" value="AAT"/>
    <property type="match status" value="1"/>
</dbReference>
<keyword evidence="3" id="KW-1185">Reference proteome</keyword>
<dbReference type="InterPro" id="IPR047801">
    <property type="entry name" value="Peptidase_C45"/>
</dbReference>
<evidence type="ECO:0000259" key="1">
    <source>
        <dbReference type="Pfam" id="PF03417"/>
    </source>
</evidence>
<feature type="domain" description="Peptidase C45 hydrolase" evidence="1">
    <location>
        <begin position="105"/>
        <end position="311"/>
    </location>
</feature>
<comment type="caution">
    <text evidence="2">The sequence shown here is derived from an EMBL/GenBank/DDBJ whole genome shotgun (WGS) entry which is preliminary data.</text>
</comment>
<dbReference type="PANTHER" id="PTHR34180">
    <property type="entry name" value="PEPTIDASE C45"/>
    <property type="match status" value="1"/>
</dbReference>
<dbReference type="InterPro" id="IPR047794">
    <property type="entry name" value="C45_proenzyme-like"/>
</dbReference>
<dbReference type="OrthoDB" id="8617387at2"/>
<gene>
    <name evidence="2" type="ORF">DFR57_103209</name>
</gene>
<protein>
    <submittedName>
        <fullName evidence="2">Putative choloylglycine hydrolase</fullName>
    </submittedName>
</protein>
<sequence>MRDVYADVIQFRGNHYDFGYKQGLKIKDGAILTNRLKLWASRRKHHLLIEKNQVETQIKRYAPFVWEELVGLSDALEWTIDEALVEFGGYYLEYGRSGCSILTGDTFLVRNYDNAPQTYEGRYCLFQPTDGGYATIGPTMQITGRSDGLNEKGLTMGYNFVNRIGSDTGFICNMIGRMILEMCSNVEEAIDLLKEIPHRHSFSYILADGSGNKAIVEASSRKVMVNRTNFPICTNHFFSLTEENRYRMEESNIRLDAMKNKATPGLSKEDAFKLLNDPSQGVFSEKYGAWAGTLHTAWYEPSSLETGFALGPNRIPIIFPFKDWLSGSKFPIRKIKGAIPTSDGFVNELL</sequence>
<dbReference type="NCBIfam" id="NF040521">
    <property type="entry name" value="C45_proenzyme"/>
    <property type="match status" value="1"/>
</dbReference>
<name>A0A368Y3Z4_9BACI</name>
<dbReference type="GO" id="GO:0016787">
    <property type="term" value="F:hydrolase activity"/>
    <property type="evidence" value="ECO:0007669"/>
    <property type="project" value="UniProtKB-KW"/>
</dbReference>
<evidence type="ECO:0000313" key="3">
    <source>
        <dbReference type="Proteomes" id="UP000252585"/>
    </source>
</evidence>
<reference evidence="2 3" key="1">
    <citation type="submission" date="2018-07" db="EMBL/GenBank/DDBJ databases">
        <title>Genomic Encyclopedia of Type Strains, Phase IV (KMG-IV): sequencing the most valuable type-strain genomes for metagenomic binning, comparative biology and taxonomic classification.</title>
        <authorList>
            <person name="Goeker M."/>
        </authorList>
    </citation>
    <scope>NUCLEOTIDE SEQUENCE [LARGE SCALE GENOMIC DNA]</scope>
    <source>
        <strain evidence="2 3">DSM 27696</strain>
    </source>
</reference>
<evidence type="ECO:0000313" key="2">
    <source>
        <dbReference type="EMBL" id="RCW74912.1"/>
    </source>
</evidence>
<dbReference type="CDD" id="cd01935">
    <property type="entry name" value="Ntn_CGH_like"/>
    <property type="match status" value="1"/>
</dbReference>
<dbReference type="InterPro" id="IPR029055">
    <property type="entry name" value="Ntn_hydrolases_N"/>
</dbReference>
<dbReference type="PANTHER" id="PTHR34180:SF1">
    <property type="entry name" value="BETA-ALANYL-DOPAMINE_CARCININE HYDROLASE"/>
    <property type="match status" value="1"/>
</dbReference>
<dbReference type="EMBL" id="QPJJ01000003">
    <property type="protein sequence ID" value="RCW74912.1"/>
    <property type="molecule type" value="Genomic_DNA"/>
</dbReference>
<dbReference type="SUPFAM" id="SSF56235">
    <property type="entry name" value="N-terminal nucleophile aminohydrolases (Ntn hydrolases)"/>
    <property type="match status" value="1"/>
</dbReference>
<organism evidence="2 3">
    <name type="scientific">Saliterribacillus persicus</name>
    <dbReference type="NCBI Taxonomy" id="930114"/>
    <lineage>
        <taxon>Bacteria</taxon>
        <taxon>Bacillati</taxon>
        <taxon>Bacillota</taxon>
        <taxon>Bacilli</taxon>
        <taxon>Bacillales</taxon>
        <taxon>Bacillaceae</taxon>
        <taxon>Saliterribacillus</taxon>
    </lineage>
</organism>